<comment type="caution">
    <text evidence="2">The sequence shown here is derived from an EMBL/GenBank/DDBJ whole genome shotgun (WGS) entry which is preliminary data.</text>
</comment>
<keyword evidence="1" id="KW-0472">Membrane</keyword>
<dbReference type="AlphaFoldDB" id="A0A2G5NS74"/>
<accession>A0A2G5NS74</accession>
<proteinExistence type="predicted"/>
<feature type="transmembrane region" description="Helical" evidence="1">
    <location>
        <begin position="88"/>
        <end position="106"/>
    </location>
</feature>
<name>A0A2G5NS74_9STAP</name>
<evidence type="ECO:0000256" key="1">
    <source>
        <dbReference type="SAM" id="Phobius"/>
    </source>
</evidence>
<gene>
    <name evidence="2" type="ORF">BFS35_003520</name>
</gene>
<feature type="transmembrane region" description="Helical" evidence="1">
    <location>
        <begin position="146"/>
        <end position="163"/>
    </location>
</feature>
<keyword evidence="1" id="KW-0812">Transmembrane</keyword>
<sequence>MLKELKFANNLLRFHNTILIAFTLITIGLIILNFFVPSDGFAQFTLTITFVYWITYYTGFQLVINKYKISEFLYVLPKNIEDWIRRDLFIVIFSNIGAYILWSFFLVGTDRIFMMIPLLYMISISIFSSVLIISQKYLNTRFNEKFMFILNMSTLIFFLVGYMPVQNLYDRGMINQDVFNFTWLPFIILALLTLFVFWINRYLRKHARSKHMLWSD</sequence>
<dbReference type="RefSeq" id="WP_099577793.1">
    <property type="nucleotide sequence ID" value="NZ_MJBI02000001.1"/>
</dbReference>
<evidence type="ECO:0000313" key="2">
    <source>
        <dbReference type="EMBL" id="RAI82765.1"/>
    </source>
</evidence>
<evidence type="ECO:0000313" key="3">
    <source>
        <dbReference type="Proteomes" id="UP000229523"/>
    </source>
</evidence>
<organism evidence="2 3">
    <name type="scientific">Macrococcoides goetzii</name>
    <dbReference type="NCBI Taxonomy" id="1891097"/>
    <lineage>
        <taxon>Bacteria</taxon>
        <taxon>Bacillati</taxon>
        <taxon>Bacillota</taxon>
        <taxon>Bacilli</taxon>
        <taxon>Bacillales</taxon>
        <taxon>Staphylococcaceae</taxon>
        <taxon>Macrococcoides</taxon>
    </lineage>
</organism>
<dbReference type="EMBL" id="MJBI02000001">
    <property type="protein sequence ID" value="RAI82765.1"/>
    <property type="molecule type" value="Genomic_DNA"/>
</dbReference>
<dbReference type="Proteomes" id="UP000229523">
    <property type="component" value="Unassembled WGS sequence"/>
</dbReference>
<feature type="transmembrane region" description="Helical" evidence="1">
    <location>
        <begin position="112"/>
        <end position="134"/>
    </location>
</feature>
<keyword evidence="1" id="KW-1133">Transmembrane helix</keyword>
<keyword evidence="3" id="KW-1185">Reference proteome</keyword>
<feature type="transmembrane region" description="Helical" evidence="1">
    <location>
        <begin position="183"/>
        <end position="203"/>
    </location>
</feature>
<feature type="transmembrane region" description="Helical" evidence="1">
    <location>
        <begin position="41"/>
        <end position="64"/>
    </location>
</feature>
<protein>
    <submittedName>
        <fullName evidence="2">Uncharacterized protein</fullName>
    </submittedName>
</protein>
<feature type="transmembrane region" description="Helical" evidence="1">
    <location>
        <begin position="12"/>
        <end position="35"/>
    </location>
</feature>
<reference evidence="2 3" key="1">
    <citation type="journal article" date="2018" name="Front. Microbiol.">
        <title>Description and Comparative Genomics of Macrococcus caseolyticus subsp. hominis subsp. nov., Macrococcus goetzii sp. nov., Macrococcus epidermidis sp. nov., and Macrococcus bohemicus sp. nov., Novel Macrococci From Human Clinical Material With Virulence Potential and Suspected Uptake of Foreign DNA by Natural Transformation.</title>
        <authorList>
            <person name="Maslanova I."/>
            <person name="Wertheimer Z."/>
            <person name="Sedlacek I."/>
            <person name="Svec P."/>
            <person name="Indrakova A."/>
            <person name="Kovarovic V."/>
            <person name="Schumann P."/>
            <person name="Sproer C."/>
            <person name="Kralova S."/>
            <person name="Sedo O."/>
            <person name="Kristofova L."/>
            <person name="Vrbovska V."/>
            <person name="Fuzik T."/>
            <person name="Petras P."/>
            <person name="Zdrahal Z."/>
            <person name="Ruzickova V."/>
            <person name="Doskar J."/>
            <person name="Pantucek R."/>
        </authorList>
    </citation>
    <scope>NUCLEOTIDE SEQUENCE [LARGE SCALE GENOMIC DNA]</scope>
    <source>
        <strain evidence="2 3">CCM 4927</strain>
    </source>
</reference>